<keyword evidence="2" id="KW-0391">Immunity</keyword>
<feature type="coiled-coil region" evidence="3">
    <location>
        <begin position="115"/>
        <end position="142"/>
    </location>
</feature>
<keyword evidence="4" id="KW-0732">Signal</keyword>
<reference evidence="7 8" key="1">
    <citation type="submission" date="2024-11" db="EMBL/GenBank/DDBJ databases">
        <title>Chromosome-level genome assembly of the freshwater bivalve Anodonta woodiana.</title>
        <authorList>
            <person name="Chen X."/>
        </authorList>
    </citation>
    <scope>NUCLEOTIDE SEQUENCE [LARGE SCALE GENOMIC DNA]</scope>
    <source>
        <strain evidence="7">MN2024</strain>
        <tissue evidence="7">Gills</tissue>
    </source>
</reference>
<dbReference type="AlphaFoldDB" id="A0ABD3Y320"/>
<dbReference type="InterPro" id="IPR006619">
    <property type="entry name" value="PGRP_domain_met/bac"/>
</dbReference>
<evidence type="ECO:0000259" key="5">
    <source>
        <dbReference type="SMART" id="SM00644"/>
    </source>
</evidence>
<evidence type="ECO:0000256" key="3">
    <source>
        <dbReference type="SAM" id="Coils"/>
    </source>
</evidence>
<feature type="coiled-coil region" evidence="3">
    <location>
        <begin position="24"/>
        <end position="51"/>
    </location>
</feature>
<keyword evidence="3" id="KW-0175">Coiled coil</keyword>
<evidence type="ECO:0000313" key="8">
    <source>
        <dbReference type="Proteomes" id="UP001634394"/>
    </source>
</evidence>
<comment type="similarity">
    <text evidence="1">Belongs to the N-acetylmuramoyl-L-alanine amidase 2 family.</text>
</comment>
<feature type="chain" id="PRO_5044789643" evidence="4">
    <location>
        <begin position="25"/>
        <end position="419"/>
    </location>
</feature>
<dbReference type="PANTHER" id="PTHR11022">
    <property type="entry name" value="PEPTIDOGLYCAN RECOGNITION PROTEIN"/>
    <property type="match status" value="1"/>
</dbReference>
<evidence type="ECO:0000256" key="2">
    <source>
        <dbReference type="ARBA" id="ARBA00022859"/>
    </source>
</evidence>
<dbReference type="PANTHER" id="PTHR11022:SF41">
    <property type="entry name" value="PEPTIDOGLYCAN-RECOGNITION PROTEIN LC-RELATED"/>
    <property type="match status" value="1"/>
</dbReference>
<feature type="domain" description="N-acetylmuramoyl-L-alanine amidase" evidence="5">
    <location>
        <begin position="259"/>
        <end position="396"/>
    </location>
</feature>
<keyword evidence="8" id="KW-1185">Reference proteome</keyword>
<evidence type="ECO:0000313" key="7">
    <source>
        <dbReference type="EMBL" id="KAL3892000.1"/>
    </source>
</evidence>
<dbReference type="EMBL" id="JBJQND010000001">
    <property type="protein sequence ID" value="KAL3892000.1"/>
    <property type="molecule type" value="Genomic_DNA"/>
</dbReference>
<dbReference type="SMART" id="SM00644">
    <property type="entry name" value="Ami_2"/>
    <property type="match status" value="1"/>
</dbReference>
<dbReference type="Proteomes" id="UP001634394">
    <property type="component" value="Unassembled WGS sequence"/>
</dbReference>
<evidence type="ECO:0000259" key="6">
    <source>
        <dbReference type="SMART" id="SM00701"/>
    </source>
</evidence>
<dbReference type="CDD" id="cd06583">
    <property type="entry name" value="PGRP"/>
    <property type="match status" value="1"/>
</dbReference>
<dbReference type="GO" id="GO:0002376">
    <property type="term" value="P:immune system process"/>
    <property type="evidence" value="ECO:0007669"/>
    <property type="project" value="UniProtKB-KW"/>
</dbReference>
<dbReference type="FunFam" id="3.40.80.10:FF:000001">
    <property type="entry name" value="Peptidoglycan recognition protein 1"/>
    <property type="match status" value="1"/>
</dbReference>
<dbReference type="InterPro" id="IPR002502">
    <property type="entry name" value="Amidase_domain"/>
</dbReference>
<organism evidence="7 8">
    <name type="scientific">Sinanodonta woodiana</name>
    <name type="common">Chinese pond mussel</name>
    <name type="synonym">Anodonta woodiana</name>
    <dbReference type="NCBI Taxonomy" id="1069815"/>
    <lineage>
        <taxon>Eukaryota</taxon>
        <taxon>Metazoa</taxon>
        <taxon>Spiralia</taxon>
        <taxon>Lophotrochozoa</taxon>
        <taxon>Mollusca</taxon>
        <taxon>Bivalvia</taxon>
        <taxon>Autobranchia</taxon>
        <taxon>Heteroconchia</taxon>
        <taxon>Palaeoheterodonta</taxon>
        <taxon>Unionida</taxon>
        <taxon>Unionoidea</taxon>
        <taxon>Unionidae</taxon>
        <taxon>Unioninae</taxon>
        <taxon>Sinanodonta</taxon>
    </lineage>
</organism>
<proteinExistence type="inferred from homology"/>
<evidence type="ECO:0000256" key="1">
    <source>
        <dbReference type="ARBA" id="ARBA00007553"/>
    </source>
</evidence>
<dbReference type="InterPro" id="IPR015510">
    <property type="entry name" value="PGRP"/>
</dbReference>
<comment type="caution">
    <text evidence="7">The sequence shown here is derived from an EMBL/GenBank/DDBJ whole genome shotgun (WGS) entry which is preliminary data.</text>
</comment>
<gene>
    <name evidence="7" type="ORF">ACJMK2_004240</name>
</gene>
<sequence>MENHRLVRAALFILLSSILHTASGNRQQTQLQNLEENVLDLQAECVNIRKDLRLERIDRQNMIDSLNQTLYQCTGNCKGIGVNEKAPHILKESLGKASDASDCNDYYFQVLRRFLQAEKVKRRELENKLADNEDKYSTLVNIVNTFEEKIRRLPAHDYDLALSKLRDVETKLESKVGVLEKKCAELASKVENLSKLEDKHSAGSKVQSLIVSPAPLPQQIDPVTSQSDSSCHVENHCSNQQFPADPCAVMLSRAEWGARVPRSVRLLDKTVSIVFIHHTVTSRCVFTSLCTKEVKKIQNYHMDTKGWDDIGYSFLVGEDGRAYEARGWDRVGAHTYGWNDVAISIAVLGNFNKVLPSEYALQAINSLIQCGIRKGKLKQDYKLYGQRDATPTDSPGHMLYDLMKKWPHYTNPPPVRGNN</sequence>
<evidence type="ECO:0000256" key="4">
    <source>
        <dbReference type="SAM" id="SignalP"/>
    </source>
</evidence>
<dbReference type="InterPro" id="IPR036505">
    <property type="entry name" value="Amidase/PGRP_sf"/>
</dbReference>
<dbReference type="Pfam" id="PF01510">
    <property type="entry name" value="Amidase_2"/>
    <property type="match status" value="1"/>
</dbReference>
<dbReference type="SUPFAM" id="SSF55846">
    <property type="entry name" value="N-acetylmuramoyl-L-alanine amidase-like"/>
    <property type="match status" value="1"/>
</dbReference>
<protein>
    <submittedName>
        <fullName evidence="7">Uncharacterized protein</fullName>
    </submittedName>
</protein>
<accession>A0ABD3Y320</accession>
<feature type="domain" description="Peptidoglycan recognition protein family" evidence="6">
    <location>
        <begin position="248"/>
        <end position="390"/>
    </location>
</feature>
<feature type="signal peptide" evidence="4">
    <location>
        <begin position="1"/>
        <end position="24"/>
    </location>
</feature>
<dbReference type="Gene3D" id="3.40.80.10">
    <property type="entry name" value="Peptidoglycan recognition protein-like"/>
    <property type="match status" value="1"/>
</dbReference>
<name>A0ABD3Y320_SINWO</name>
<dbReference type="SMART" id="SM00701">
    <property type="entry name" value="PGRP"/>
    <property type="match status" value="1"/>
</dbReference>